<dbReference type="AlphaFoldDB" id="A0A3S3LYS1"/>
<dbReference type="OrthoDB" id="642536at2759"/>
<reference evidence="3 4" key="1">
    <citation type="journal article" date="2019" name="Nat. Plants">
        <title>Stout camphor tree genome fills gaps in understanding of flowering plant genome evolution.</title>
        <authorList>
            <person name="Chaw S.M."/>
            <person name="Liu Y.C."/>
            <person name="Wu Y.W."/>
            <person name="Wang H.Y."/>
            <person name="Lin C.I."/>
            <person name="Wu C.S."/>
            <person name="Ke H.M."/>
            <person name="Chang L.Y."/>
            <person name="Hsu C.Y."/>
            <person name="Yang H.T."/>
            <person name="Sudianto E."/>
            <person name="Hsu M.H."/>
            <person name="Wu K.P."/>
            <person name="Wang L.N."/>
            <person name="Leebens-Mack J.H."/>
            <person name="Tsai I.J."/>
        </authorList>
    </citation>
    <scope>NUCLEOTIDE SEQUENCE [LARGE SCALE GENOMIC DNA]</scope>
    <source>
        <strain evidence="4">cv. Chaw 1501</strain>
        <tissue evidence="3">Young leaves</tissue>
    </source>
</reference>
<feature type="domain" description="KIB1-4 beta-propeller" evidence="2">
    <location>
        <begin position="112"/>
        <end position="384"/>
    </location>
</feature>
<dbReference type="EMBL" id="QPKB01000001">
    <property type="protein sequence ID" value="RWR73921.1"/>
    <property type="molecule type" value="Genomic_DNA"/>
</dbReference>
<name>A0A3S3LYS1_9MAGN</name>
<proteinExistence type="predicted"/>
<dbReference type="PANTHER" id="PTHR44259">
    <property type="entry name" value="OS07G0183000 PROTEIN-RELATED"/>
    <property type="match status" value="1"/>
</dbReference>
<keyword evidence="4" id="KW-1185">Reference proteome</keyword>
<dbReference type="InterPro" id="IPR005174">
    <property type="entry name" value="KIB1-4_b-propeller"/>
</dbReference>
<evidence type="ECO:0000256" key="1">
    <source>
        <dbReference type="SAM" id="MobiDB-lite"/>
    </source>
</evidence>
<evidence type="ECO:0000259" key="2">
    <source>
        <dbReference type="Pfam" id="PF03478"/>
    </source>
</evidence>
<evidence type="ECO:0000313" key="3">
    <source>
        <dbReference type="EMBL" id="RWR73921.1"/>
    </source>
</evidence>
<protein>
    <submittedName>
        <fullName evidence="3">F-box/kelch-repeat-like protein</fullName>
    </submittedName>
</protein>
<comment type="caution">
    <text evidence="3">The sequence shown here is derived from an EMBL/GenBank/DDBJ whole genome shotgun (WGS) entry which is preliminary data.</text>
</comment>
<gene>
    <name evidence="3" type="ORF">CKAN_00223000</name>
</gene>
<dbReference type="PANTHER" id="PTHR44259:SF114">
    <property type="entry name" value="OS06G0707300 PROTEIN"/>
    <property type="match status" value="1"/>
</dbReference>
<dbReference type="Proteomes" id="UP000283530">
    <property type="component" value="Unassembled WGS sequence"/>
</dbReference>
<organism evidence="3 4">
    <name type="scientific">Cinnamomum micranthum f. kanehirae</name>
    <dbReference type="NCBI Taxonomy" id="337451"/>
    <lineage>
        <taxon>Eukaryota</taxon>
        <taxon>Viridiplantae</taxon>
        <taxon>Streptophyta</taxon>
        <taxon>Embryophyta</taxon>
        <taxon>Tracheophyta</taxon>
        <taxon>Spermatophyta</taxon>
        <taxon>Magnoliopsida</taxon>
        <taxon>Magnoliidae</taxon>
        <taxon>Laurales</taxon>
        <taxon>Lauraceae</taxon>
        <taxon>Cinnamomum</taxon>
    </lineage>
</organism>
<feature type="region of interest" description="Disordered" evidence="1">
    <location>
        <begin position="1"/>
        <end position="39"/>
    </location>
</feature>
<dbReference type="Pfam" id="PF03478">
    <property type="entry name" value="Beta-prop_KIB1-4"/>
    <property type="match status" value="1"/>
</dbReference>
<evidence type="ECO:0000313" key="4">
    <source>
        <dbReference type="Proteomes" id="UP000283530"/>
    </source>
</evidence>
<dbReference type="InterPro" id="IPR050942">
    <property type="entry name" value="F-box_BR-signaling"/>
</dbReference>
<sequence>MVSAQATEEGFLQRKRQRHSLTPRLPENEHLHLTSRKQQRNNDIEEDIIHGEHFSNLDVMESVFNCLNGLVTRMQFSAVCRSWRWVAQHCCPPTQFPWLMLSTDYQSDDRLLFNFSDNLTHTWNLPEAYRSRCCGSYYGWLIMQTFDNGQRQKIFLIDLFSKAKIFLPIMTREYSEDSVDPSMKLMSVIMKVALSSAPKSNDGAINTNCLVATLDRFGRLYWCRLGDQSWTPQHFNKSTCFEFGEILFHDGLLFGIEFAGTQIMVLKFDDHHLRFRARRHPSLFSKFGDYVRKADEFIVNSYMVEWRSHIYFVLLKNRGTGKLTRCDTQVFHTYKLDSGWNLVRVENLGEGMIFILGNGYTKFISVNDISPTLNLKGNRIYCLQKSTSSCSSTKVFCPEEGKWERCPNLSFPNAPEMWYTARIHY</sequence>
<accession>A0A3S3LYS1</accession>